<dbReference type="Proteomes" id="UP000789405">
    <property type="component" value="Unassembled WGS sequence"/>
</dbReference>
<keyword evidence="2" id="KW-1185">Reference proteome</keyword>
<name>A0A9N9KD32_9GLOM</name>
<sequence length="60" mass="6404">IATGTIPGVRVGHSAVLDLAVLDTSVLPFKWTIPKIKNIPPPVLAHHTATLIKNIIIIAF</sequence>
<reference evidence="1" key="1">
    <citation type="submission" date="2021-06" db="EMBL/GenBank/DDBJ databases">
        <authorList>
            <person name="Kallberg Y."/>
            <person name="Tangrot J."/>
            <person name="Rosling A."/>
        </authorList>
    </citation>
    <scope>NUCLEOTIDE SEQUENCE</scope>
    <source>
        <strain evidence="1">MA453B</strain>
    </source>
</reference>
<gene>
    <name evidence="1" type="ORF">DERYTH_LOCUS27399</name>
</gene>
<dbReference type="EMBL" id="CAJVPY010062777">
    <property type="protein sequence ID" value="CAG8822930.1"/>
    <property type="molecule type" value="Genomic_DNA"/>
</dbReference>
<evidence type="ECO:0000313" key="2">
    <source>
        <dbReference type="Proteomes" id="UP000789405"/>
    </source>
</evidence>
<feature type="non-terminal residue" evidence="1">
    <location>
        <position position="60"/>
    </location>
</feature>
<dbReference type="OrthoDB" id="432528at2759"/>
<protein>
    <submittedName>
        <fullName evidence="1">19100_t:CDS:1</fullName>
    </submittedName>
</protein>
<organism evidence="1 2">
    <name type="scientific">Dentiscutata erythropus</name>
    <dbReference type="NCBI Taxonomy" id="1348616"/>
    <lineage>
        <taxon>Eukaryota</taxon>
        <taxon>Fungi</taxon>
        <taxon>Fungi incertae sedis</taxon>
        <taxon>Mucoromycota</taxon>
        <taxon>Glomeromycotina</taxon>
        <taxon>Glomeromycetes</taxon>
        <taxon>Diversisporales</taxon>
        <taxon>Gigasporaceae</taxon>
        <taxon>Dentiscutata</taxon>
    </lineage>
</organism>
<dbReference type="AlphaFoldDB" id="A0A9N9KD32"/>
<accession>A0A9N9KD32</accession>
<proteinExistence type="predicted"/>
<evidence type="ECO:0000313" key="1">
    <source>
        <dbReference type="EMBL" id="CAG8822930.1"/>
    </source>
</evidence>
<feature type="non-terminal residue" evidence="1">
    <location>
        <position position="1"/>
    </location>
</feature>
<comment type="caution">
    <text evidence="1">The sequence shown here is derived from an EMBL/GenBank/DDBJ whole genome shotgun (WGS) entry which is preliminary data.</text>
</comment>